<proteinExistence type="predicted"/>
<feature type="region of interest" description="Disordered" evidence="1">
    <location>
        <begin position="387"/>
        <end position="413"/>
    </location>
</feature>
<name>A0A0L0T887_ALLM3</name>
<feature type="region of interest" description="Disordered" evidence="1">
    <location>
        <begin position="132"/>
        <end position="155"/>
    </location>
</feature>
<organism evidence="2 3">
    <name type="scientific">Allomyces macrogynus (strain ATCC 38327)</name>
    <name type="common">Allomyces javanicus var. macrogynus</name>
    <dbReference type="NCBI Taxonomy" id="578462"/>
    <lineage>
        <taxon>Eukaryota</taxon>
        <taxon>Fungi</taxon>
        <taxon>Fungi incertae sedis</taxon>
        <taxon>Blastocladiomycota</taxon>
        <taxon>Blastocladiomycetes</taxon>
        <taxon>Blastocladiales</taxon>
        <taxon>Blastocladiaceae</taxon>
        <taxon>Allomyces</taxon>
    </lineage>
</organism>
<reference evidence="2 3" key="1">
    <citation type="submission" date="2009-11" db="EMBL/GenBank/DDBJ databases">
        <title>Annotation of Allomyces macrogynus ATCC 38327.</title>
        <authorList>
            <consortium name="The Broad Institute Genome Sequencing Platform"/>
            <person name="Russ C."/>
            <person name="Cuomo C."/>
            <person name="Burger G."/>
            <person name="Gray M.W."/>
            <person name="Holland P.W.H."/>
            <person name="King N."/>
            <person name="Lang F.B.F."/>
            <person name="Roger A.J."/>
            <person name="Ruiz-Trillo I."/>
            <person name="Young S.K."/>
            <person name="Zeng Q."/>
            <person name="Gargeya S."/>
            <person name="Fitzgerald M."/>
            <person name="Haas B."/>
            <person name="Abouelleil A."/>
            <person name="Alvarado L."/>
            <person name="Arachchi H.M."/>
            <person name="Berlin A."/>
            <person name="Chapman S.B."/>
            <person name="Gearin G."/>
            <person name="Goldberg J."/>
            <person name="Griggs A."/>
            <person name="Gujja S."/>
            <person name="Hansen M."/>
            <person name="Heiman D."/>
            <person name="Howarth C."/>
            <person name="Larimer J."/>
            <person name="Lui A."/>
            <person name="MacDonald P.J.P."/>
            <person name="McCowen C."/>
            <person name="Montmayeur A."/>
            <person name="Murphy C."/>
            <person name="Neiman D."/>
            <person name="Pearson M."/>
            <person name="Priest M."/>
            <person name="Roberts A."/>
            <person name="Saif S."/>
            <person name="Shea T."/>
            <person name="Sisk P."/>
            <person name="Stolte C."/>
            <person name="Sykes S."/>
            <person name="Wortman J."/>
            <person name="Nusbaum C."/>
            <person name="Birren B."/>
        </authorList>
    </citation>
    <scope>NUCLEOTIDE SEQUENCE [LARGE SCALE GENOMIC DNA]</scope>
    <source>
        <strain evidence="2 3">ATCC 38327</strain>
    </source>
</reference>
<dbReference type="AlphaFoldDB" id="A0A0L0T887"/>
<evidence type="ECO:0000313" key="2">
    <source>
        <dbReference type="EMBL" id="KNE70921.1"/>
    </source>
</evidence>
<dbReference type="OrthoDB" id="5583897at2759"/>
<dbReference type="EMBL" id="GG745368">
    <property type="protein sequence ID" value="KNE70921.1"/>
    <property type="molecule type" value="Genomic_DNA"/>
</dbReference>
<evidence type="ECO:0000256" key="1">
    <source>
        <dbReference type="SAM" id="MobiDB-lite"/>
    </source>
</evidence>
<evidence type="ECO:0000313" key="3">
    <source>
        <dbReference type="Proteomes" id="UP000054350"/>
    </source>
</evidence>
<dbReference type="VEuPathDB" id="FungiDB:AMAG_15014"/>
<keyword evidence="3" id="KW-1185">Reference proteome</keyword>
<accession>A0A0L0T887</accession>
<protein>
    <submittedName>
        <fullName evidence="2">Uncharacterized protein</fullName>
    </submittedName>
</protein>
<sequence>MMDAQFDAPLRANLVSHKSNLKLAANEYKKAHRHHAQHLQNLEKAKTRAAKLVTRDVDAYQSTLRDLARAATTLEVVRNDHFDRVVAEERRNAHAVADACAAALALEDTMLWTPAVEHVTSALVAIAGPTSPSATAVGLASERVPTPRAPPLAPATPLPLPSSVPAPTLLPIHPSAGHDPGVRCALHHDDDHDEDNVVMSHHATSEQDMTLYLSTPRPSSGATSSVTLAAARSPGVLSIPPAATSTTAPSAATTAGSSFLHRSLTTRSASYAVPDQLHPIGSANPRRKSFTSPADFAVATAVHLPPAYAVDLPPLPPMPADMAAAAAAAAITARSAAMALHSVMAPAWDAREGSWTQRLAHLNALVAASPPAEPRIVGAEASFPSPPATVRRALPVDPVPPPSASGHGQPTYH</sequence>
<dbReference type="Proteomes" id="UP000054350">
    <property type="component" value="Unassembled WGS sequence"/>
</dbReference>
<reference evidence="3" key="2">
    <citation type="submission" date="2009-11" db="EMBL/GenBank/DDBJ databases">
        <title>The Genome Sequence of Allomyces macrogynus strain ATCC 38327.</title>
        <authorList>
            <consortium name="The Broad Institute Genome Sequencing Platform"/>
            <person name="Russ C."/>
            <person name="Cuomo C."/>
            <person name="Shea T."/>
            <person name="Young S.K."/>
            <person name="Zeng Q."/>
            <person name="Koehrsen M."/>
            <person name="Haas B."/>
            <person name="Borodovsky M."/>
            <person name="Guigo R."/>
            <person name="Alvarado L."/>
            <person name="Berlin A."/>
            <person name="Borenstein D."/>
            <person name="Chen Z."/>
            <person name="Engels R."/>
            <person name="Freedman E."/>
            <person name="Gellesch M."/>
            <person name="Goldberg J."/>
            <person name="Griggs A."/>
            <person name="Gujja S."/>
            <person name="Heiman D."/>
            <person name="Hepburn T."/>
            <person name="Howarth C."/>
            <person name="Jen D."/>
            <person name="Larson L."/>
            <person name="Lewis B."/>
            <person name="Mehta T."/>
            <person name="Park D."/>
            <person name="Pearson M."/>
            <person name="Roberts A."/>
            <person name="Saif S."/>
            <person name="Shenoy N."/>
            <person name="Sisk P."/>
            <person name="Stolte C."/>
            <person name="Sykes S."/>
            <person name="Walk T."/>
            <person name="White J."/>
            <person name="Yandava C."/>
            <person name="Burger G."/>
            <person name="Gray M.W."/>
            <person name="Holland P.W.H."/>
            <person name="King N."/>
            <person name="Lang F.B.F."/>
            <person name="Roger A.J."/>
            <person name="Ruiz-Trillo I."/>
            <person name="Lander E."/>
            <person name="Nusbaum C."/>
        </authorList>
    </citation>
    <scope>NUCLEOTIDE SEQUENCE [LARGE SCALE GENOMIC DNA]</scope>
    <source>
        <strain evidence="3">ATCC 38327</strain>
    </source>
</reference>
<gene>
    <name evidence="2" type="ORF">AMAG_15014</name>
</gene>